<evidence type="ECO:0000313" key="8">
    <source>
        <dbReference type="Proteomes" id="UP000007076"/>
    </source>
</evidence>
<dbReference type="KEGG" id="ksk:KSE_11880"/>
<feature type="transmembrane region" description="Helical" evidence="6">
    <location>
        <begin position="327"/>
        <end position="350"/>
    </location>
</feature>
<feature type="transmembrane region" description="Helical" evidence="6">
    <location>
        <begin position="266"/>
        <end position="290"/>
    </location>
</feature>
<keyword evidence="4 6" id="KW-1133">Transmembrane helix</keyword>
<feature type="transmembrane region" description="Helical" evidence="6">
    <location>
        <begin position="390"/>
        <end position="409"/>
    </location>
</feature>
<dbReference type="Gene3D" id="1.20.1250.20">
    <property type="entry name" value="MFS general substrate transporter like domains"/>
    <property type="match status" value="1"/>
</dbReference>
<feature type="transmembrane region" description="Helical" evidence="6">
    <location>
        <begin position="362"/>
        <end position="384"/>
    </location>
</feature>
<dbReference type="AlphaFoldDB" id="E4N740"/>
<evidence type="ECO:0000313" key="7">
    <source>
        <dbReference type="EMBL" id="BAJ27021.1"/>
    </source>
</evidence>
<dbReference type="SUPFAM" id="SSF103473">
    <property type="entry name" value="MFS general substrate transporter"/>
    <property type="match status" value="1"/>
</dbReference>
<dbReference type="GO" id="GO:0005886">
    <property type="term" value="C:plasma membrane"/>
    <property type="evidence" value="ECO:0007669"/>
    <property type="project" value="UniProtKB-SubCell"/>
</dbReference>
<gene>
    <name evidence="7" type="ordered locus">KSE_11880</name>
</gene>
<proteinExistence type="predicted"/>
<comment type="subcellular location">
    <subcellularLocation>
        <location evidence="1">Cell membrane</location>
        <topology evidence="1">Multi-pass membrane protein</topology>
    </subcellularLocation>
</comment>
<dbReference type="HOGENOM" id="CLU_034180_17_1_11"/>
<dbReference type="PATRIC" id="fig|452652.3.peg.1185"/>
<feature type="transmembrane region" description="Helical" evidence="6">
    <location>
        <begin position="302"/>
        <end position="321"/>
    </location>
</feature>
<dbReference type="EMBL" id="AP010968">
    <property type="protein sequence ID" value="BAJ27021.1"/>
    <property type="molecule type" value="Genomic_DNA"/>
</dbReference>
<accession>E4N740</accession>
<organism evidence="7 8">
    <name type="scientific">Kitasatospora setae (strain ATCC 33774 / DSM 43861 / JCM 3304 / KCC A-0304 / NBRC 14216 / KM-6054)</name>
    <name type="common">Streptomyces setae</name>
    <dbReference type="NCBI Taxonomy" id="452652"/>
    <lineage>
        <taxon>Bacteria</taxon>
        <taxon>Bacillati</taxon>
        <taxon>Actinomycetota</taxon>
        <taxon>Actinomycetes</taxon>
        <taxon>Kitasatosporales</taxon>
        <taxon>Streptomycetaceae</taxon>
        <taxon>Kitasatospora</taxon>
    </lineage>
</organism>
<evidence type="ECO:0000256" key="2">
    <source>
        <dbReference type="ARBA" id="ARBA00022475"/>
    </source>
</evidence>
<dbReference type="Pfam" id="PF07690">
    <property type="entry name" value="MFS_1"/>
    <property type="match status" value="1"/>
</dbReference>
<name>E4N740_KITSK</name>
<reference evidence="7 8" key="1">
    <citation type="journal article" date="2010" name="DNA Res.">
        <title>Genome sequence of Kitasatospora setae NBRC 14216T: an evolutionary snapshot of the family Streptomycetaceae.</title>
        <authorList>
            <person name="Ichikawa N."/>
            <person name="Oguchi A."/>
            <person name="Ikeda H."/>
            <person name="Ishikawa J."/>
            <person name="Kitani S."/>
            <person name="Watanabe Y."/>
            <person name="Nakamura S."/>
            <person name="Katano Y."/>
            <person name="Kishi E."/>
            <person name="Sasagawa M."/>
            <person name="Ankai A."/>
            <person name="Fukui S."/>
            <person name="Hashimoto Y."/>
            <person name="Kamata S."/>
            <person name="Otoguro M."/>
            <person name="Tanikawa S."/>
            <person name="Nihira T."/>
            <person name="Horinouchi S."/>
            <person name="Ohnishi Y."/>
            <person name="Hayakawa M."/>
            <person name="Kuzuyama T."/>
            <person name="Arisawa A."/>
            <person name="Nomoto F."/>
            <person name="Miura H."/>
            <person name="Takahashi Y."/>
            <person name="Fujita N."/>
        </authorList>
    </citation>
    <scope>NUCLEOTIDE SEQUENCE [LARGE SCALE GENOMIC DNA]</scope>
    <source>
        <strain evidence="8">ATCC 33774 / DSM 43861 / JCM 3304 / KCC A-0304 / NBRC 14216 / KM-6054</strain>
    </source>
</reference>
<keyword evidence="8" id="KW-1185">Reference proteome</keyword>
<dbReference type="PANTHER" id="PTHR23513">
    <property type="entry name" value="INTEGRAL MEMBRANE EFFLUX PROTEIN-RELATED"/>
    <property type="match status" value="1"/>
</dbReference>
<feature type="transmembrane region" description="Helical" evidence="6">
    <location>
        <begin position="90"/>
        <end position="109"/>
    </location>
</feature>
<feature type="transmembrane region" description="Helical" evidence="6">
    <location>
        <begin position="237"/>
        <end position="260"/>
    </location>
</feature>
<evidence type="ECO:0000256" key="5">
    <source>
        <dbReference type="ARBA" id="ARBA00023136"/>
    </source>
</evidence>
<dbReference type="InterPro" id="IPR011701">
    <property type="entry name" value="MFS"/>
</dbReference>
<dbReference type="STRING" id="452652.KSE_11880"/>
<sequence length="413" mass="39469">MRTAATARPAHPAPAAGPGRLPRAYLWWLAGTRVSAVGDAALGWALGWAAAGHGGTAAGLVLAGTTLPRTLLLPLGGAVADRIGPRRAALAGDAAMLLAVLALAATLAADRTAGRTPWTLLGFALLLGTVDALQLPASGALPRLLVAPAQLPRALALRQAGGQAAVLLGAPLGALLVGATGLAGTALADAATFAAVLAVTLRIRPAATLPPAHAPGGLFAAVADGVRVVRRDGALRAAVGLAAVAAAGVLPVVALLAPLLVRERGWGAAAAGAVAAGQAVGTLAAALAAARLGTLRRPGRGAALGLLAAALGSAVLALAAAPATAVAAATAVGAGSSLFAAHLGPAVLAAAPLSHLARVQSLLTFAQSAALALATPAWGALAGLLGTPSALLACALLTALAATAAALTGSGRR</sequence>
<evidence type="ECO:0000256" key="6">
    <source>
        <dbReference type="SAM" id="Phobius"/>
    </source>
</evidence>
<evidence type="ECO:0000256" key="1">
    <source>
        <dbReference type="ARBA" id="ARBA00004651"/>
    </source>
</evidence>
<keyword evidence="3 6" id="KW-0812">Transmembrane</keyword>
<evidence type="ECO:0000256" key="4">
    <source>
        <dbReference type="ARBA" id="ARBA00022989"/>
    </source>
</evidence>
<dbReference type="GO" id="GO:0022857">
    <property type="term" value="F:transmembrane transporter activity"/>
    <property type="evidence" value="ECO:0007669"/>
    <property type="project" value="InterPro"/>
</dbReference>
<dbReference type="InterPro" id="IPR036259">
    <property type="entry name" value="MFS_trans_sf"/>
</dbReference>
<dbReference type="RefSeq" id="WP_014134339.1">
    <property type="nucleotide sequence ID" value="NC_016109.1"/>
</dbReference>
<feature type="transmembrane region" description="Helical" evidence="6">
    <location>
        <begin position="115"/>
        <end position="133"/>
    </location>
</feature>
<keyword evidence="2" id="KW-1003">Cell membrane</keyword>
<dbReference type="Proteomes" id="UP000007076">
    <property type="component" value="Chromosome"/>
</dbReference>
<dbReference type="eggNOG" id="COG2814">
    <property type="taxonomic scope" value="Bacteria"/>
</dbReference>
<keyword evidence="5 6" id="KW-0472">Membrane</keyword>
<evidence type="ECO:0000256" key="3">
    <source>
        <dbReference type="ARBA" id="ARBA00022692"/>
    </source>
</evidence>
<protein>
    <submittedName>
        <fullName evidence="7">Putative major facilitator superfamily transporter</fullName>
    </submittedName>
</protein>
<dbReference type="PANTHER" id="PTHR23513:SF17">
    <property type="entry name" value="MEMBRANE PROTEIN"/>
    <property type="match status" value="1"/>
</dbReference>